<dbReference type="Proteomes" id="UP000198967">
    <property type="component" value="Unassembled WGS sequence"/>
</dbReference>
<feature type="region of interest" description="Disordered" evidence="1">
    <location>
        <begin position="1"/>
        <end position="55"/>
    </location>
</feature>
<reference evidence="2 3" key="1">
    <citation type="submission" date="2016-10" db="EMBL/GenBank/DDBJ databases">
        <authorList>
            <person name="de Groot N.N."/>
        </authorList>
    </citation>
    <scope>NUCLEOTIDE SEQUENCE [LARGE SCALE GENOMIC DNA]</scope>
    <source>
        <strain evidence="2 3">CGMCC 4.3143</strain>
    </source>
</reference>
<protein>
    <submittedName>
        <fullName evidence="2">Uncharacterized protein</fullName>
    </submittedName>
</protein>
<feature type="compositionally biased region" description="Polar residues" evidence="1">
    <location>
        <begin position="152"/>
        <end position="169"/>
    </location>
</feature>
<dbReference type="AlphaFoldDB" id="A0A1G8BET9"/>
<feature type="region of interest" description="Disordered" evidence="1">
    <location>
        <begin position="119"/>
        <end position="175"/>
    </location>
</feature>
<proteinExistence type="predicted"/>
<dbReference type="EMBL" id="FNBE01000021">
    <property type="protein sequence ID" value="SDH31543.1"/>
    <property type="molecule type" value="Genomic_DNA"/>
</dbReference>
<feature type="compositionally biased region" description="Basic residues" evidence="1">
    <location>
        <begin position="36"/>
        <end position="45"/>
    </location>
</feature>
<organism evidence="2 3">
    <name type="scientific">Pseudonocardia oroxyli</name>
    <dbReference type="NCBI Taxonomy" id="366584"/>
    <lineage>
        <taxon>Bacteria</taxon>
        <taxon>Bacillati</taxon>
        <taxon>Actinomycetota</taxon>
        <taxon>Actinomycetes</taxon>
        <taxon>Pseudonocardiales</taxon>
        <taxon>Pseudonocardiaceae</taxon>
        <taxon>Pseudonocardia</taxon>
    </lineage>
</organism>
<gene>
    <name evidence="2" type="ORF">SAMN05216377_12115</name>
</gene>
<evidence type="ECO:0000313" key="3">
    <source>
        <dbReference type="Proteomes" id="UP000198967"/>
    </source>
</evidence>
<evidence type="ECO:0000313" key="2">
    <source>
        <dbReference type="EMBL" id="SDH31543.1"/>
    </source>
</evidence>
<evidence type="ECO:0000256" key="1">
    <source>
        <dbReference type="SAM" id="MobiDB-lite"/>
    </source>
</evidence>
<feature type="compositionally biased region" description="Polar residues" evidence="1">
    <location>
        <begin position="120"/>
        <end position="137"/>
    </location>
</feature>
<keyword evidence="3" id="KW-1185">Reference proteome</keyword>
<accession>A0A1G8BET9</accession>
<sequence length="263" mass="27418">MRAASRSQERRTSGSSGSSSPLASPRNSCSTPMSRRASRVSRASKRPVATASAVRISAARAEACSALSAMRRTTVEAIPQASGNPTVPTAPAVKPSRMSRLAPCTASTRVTVIARLSARNVASSGSGRPNNRTTPSQPLDPKDQSVEVSRYSGASDQVESAEAPSTRTSMGRRARFQSRRCTIPTISAPSRATSTPYATSCGARGAWISSLRGRLAVRRTAPATVAAAIRRPASNCWAVVRAGVAEVVIEATSGVLSSPARPR</sequence>
<feature type="region of interest" description="Disordered" evidence="1">
    <location>
        <begin position="77"/>
        <end position="102"/>
    </location>
</feature>
<feature type="compositionally biased region" description="Low complexity" evidence="1">
    <location>
        <begin position="13"/>
        <end position="30"/>
    </location>
</feature>
<name>A0A1G8BET9_PSEOR</name>